<name>A0AAE6X553_9PAST</name>
<dbReference type="Proteomes" id="UP000276901">
    <property type="component" value="Unassembled WGS sequence"/>
</dbReference>
<keyword evidence="6 13" id="KW-0067">ATP-binding</keyword>
<keyword evidence="8 13" id="KW-0406">Ion transport</keyword>
<dbReference type="NCBIfam" id="TIGR01039">
    <property type="entry name" value="atpD"/>
    <property type="match status" value="1"/>
</dbReference>
<dbReference type="RefSeq" id="WP_123957062.1">
    <property type="nucleotide sequence ID" value="NZ_CP015029.1"/>
</dbReference>
<dbReference type="GO" id="GO:0046933">
    <property type="term" value="F:proton-transporting ATP synthase activity, rotational mechanism"/>
    <property type="evidence" value="ECO:0007669"/>
    <property type="project" value="UniProtKB-UniRule"/>
</dbReference>
<dbReference type="InterPro" id="IPR004100">
    <property type="entry name" value="ATPase_F1/V1/A1_a/bsu_N"/>
</dbReference>
<dbReference type="CDD" id="cd18110">
    <property type="entry name" value="ATP-synt_F1_beta_C"/>
    <property type="match status" value="1"/>
</dbReference>
<dbReference type="FunFam" id="3.40.50.300:FF:000004">
    <property type="entry name" value="ATP synthase subunit beta"/>
    <property type="match status" value="1"/>
</dbReference>
<dbReference type="Pfam" id="PF00006">
    <property type="entry name" value="ATP-synt_ab"/>
    <property type="match status" value="1"/>
</dbReference>
<reference evidence="15 18" key="1">
    <citation type="submission" date="2016-03" db="EMBL/GenBank/DDBJ databases">
        <authorList>
            <person name="Hansen M.J."/>
            <person name="Bojesen A.M."/>
            <person name="Planet P."/>
        </authorList>
    </citation>
    <scope>NUCLEOTIDE SEQUENCE [LARGE SCALE GENOMIC DNA]</scope>
    <source>
        <strain evidence="15 18">HPA 21</strain>
    </source>
</reference>
<dbReference type="CDD" id="cd01133">
    <property type="entry name" value="F1-ATPase_beta_CD"/>
    <property type="match status" value="1"/>
</dbReference>
<dbReference type="Pfam" id="PF02874">
    <property type="entry name" value="ATP-synt_ab_N"/>
    <property type="match status" value="1"/>
</dbReference>
<dbReference type="InterPro" id="IPR005722">
    <property type="entry name" value="ATP_synth_F1_bsu"/>
</dbReference>
<evidence type="ECO:0000256" key="1">
    <source>
        <dbReference type="ARBA" id="ARBA00004170"/>
    </source>
</evidence>
<dbReference type="Gene3D" id="1.10.1140.10">
    <property type="entry name" value="Bovine Mitochondrial F1-atpase, Atp Synthase Beta Chain, Chain D, domain 3"/>
    <property type="match status" value="1"/>
</dbReference>
<keyword evidence="5 13" id="KW-0375">Hydrogen ion transport</keyword>
<dbReference type="EMBL" id="RKQT01000002">
    <property type="protein sequence ID" value="RPE93922.1"/>
    <property type="molecule type" value="Genomic_DNA"/>
</dbReference>
<dbReference type="InterPro" id="IPR020003">
    <property type="entry name" value="ATPase_a/bsu_AS"/>
</dbReference>
<dbReference type="Gene3D" id="3.40.50.300">
    <property type="entry name" value="P-loop containing nucleotide triphosphate hydrolases"/>
    <property type="match status" value="1"/>
</dbReference>
<gene>
    <name evidence="13" type="primary">atpD</name>
    <name evidence="15" type="ORF">A4G17_02335</name>
    <name evidence="16" type="ORF">EDC49_1440</name>
</gene>
<dbReference type="EC" id="7.1.2.2" evidence="13"/>
<keyword evidence="3 13" id="KW-1003">Cell membrane</keyword>
<dbReference type="GO" id="GO:0045259">
    <property type="term" value="C:proton-transporting ATP synthase complex"/>
    <property type="evidence" value="ECO:0007669"/>
    <property type="project" value="UniProtKB-KW"/>
</dbReference>
<dbReference type="InterPro" id="IPR050053">
    <property type="entry name" value="ATPase_alpha/beta_chains"/>
</dbReference>
<dbReference type="AlphaFoldDB" id="A0AAE6X553"/>
<keyword evidence="2 13" id="KW-0813">Transport</keyword>
<evidence type="ECO:0000256" key="4">
    <source>
        <dbReference type="ARBA" id="ARBA00022741"/>
    </source>
</evidence>
<dbReference type="FunFam" id="2.40.10.170:FF:000003">
    <property type="entry name" value="ATP synthase subunit beta"/>
    <property type="match status" value="1"/>
</dbReference>
<evidence type="ECO:0000256" key="13">
    <source>
        <dbReference type="HAMAP-Rule" id="MF_01347"/>
    </source>
</evidence>
<dbReference type="SUPFAM" id="SSF52540">
    <property type="entry name" value="P-loop containing nucleoside triphosphate hydrolases"/>
    <property type="match status" value="1"/>
</dbReference>
<accession>A0AAE6X553</accession>
<evidence type="ECO:0000259" key="14">
    <source>
        <dbReference type="SMART" id="SM00382"/>
    </source>
</evidence>
<evidence type="ECO:0000256" key="5">
    <source>
        <dbReference type="ARBA" id="ARBA00022781"/>
    </source>
</evidence>
<dbReference type="SMART" id="SM00382">
    <property type="entry name" value="AAA"/>
    <property type="match status" value="1"/>
</dbReference>
<dbReference type="SUPFAM" id="SSF47917">
    <property type="entry name" value="C-terminal domain of alpha and beta subunits of F1 ATP synthase"/>
    <property type="match status" value="1"/>
</dbReference>
<feature type="binding site" evidence="13">
    <location>
        <begin position="147"/>
        <end position="154"/>
    </location>
    <ligand>
        <name>ATP</name>
        <dbReference type="ChEBI" id="CHEBI:30616"/>
    </ligand>
</feature>
<protein>
    <recommendedName>
        <fullName evidence="13">ATP synthase subunit beta</fullName>
        <ecNumber evidence="13">7.1.2.2</ecNumber>
    </recommendedName>
    <alternativeName>
        <fullName evidence="13">ATP synthase F1 sector subunit beta</fullName>
    </alternativeName>
    <alternativeName>
        <fullName evidence="13">F-ATPase subunit beta</fullName>
    </alternativeName>
</protein>
<evidence type="ECO:0000256" key="6">
    <source>
        <dbReference type="ARBA" id="ARBA00022840"/>
    </source>
</evidence>
<dbReference type="HAMAP" id="MF_01347">
    <property type="entry name" value="ATP_synth_beta_bact"/>
    <property type="match status" value="1"/>
</dbReference>
<keyword evidence="7 13" id="KW-1278">Translocase</keyword>
<dbReference type="Proteomes" id="UP000502287">
    <property type="component" value="Chromosome"/>
</dbReference>
<dbReference type="InterPro" id="IPR000194">
    <property type="entry name" value="ATPase_F1/V1/A1_a/bsu_nucl-bd"/>
</dbReference>
<dbReference type="InterPro" id="IPR003593">
    <property type="entry name" value="AAA+_ATPase"/>
</dbReference>
<dbReference type="InterPro" id="IPR024034">
    <property type="entry name" value="ATPase_F1/V1_b/a_C"/>
</dbReference>
<evidence type="ECO:0000256" key="9">
    <source>
        <dbReference type="ARBA" id="ARBA00023136"/>
    </source>
</evidence>
<dbReference type="CDD" id="cd18115">
    <property type="entry name" value="ATP-synt_F1_beta_N"/>
    <property type="match status" value="1"/>
</dbReference>
<dbReference type="Gene3D" id="2.40.10.170">
    <property type="match status" value="1"/>
</dbReference>
<comment type="subcellular location">
    <subcellularLocation>
        <location evidence="13">Cell membrane</location>
        <topology evidence="13">Peripheral membrane protein</topology>
    </subcellularLocation>
    <subcellularLocation>
        <location evidence="1">Membrane</location>
        <topology evidence="1">Peripheral membrane protein</topology>
    </subcellularLocation>
</comment>
<dbReference type="Pfam" id="PF22919">
    <property type="entry name" value="ATP-synt_VA_C"/>
    <property type="match status" value="1"/>
</dbReference>
<organism evidence="15 18">
    <name type="scientific">Frederiksenia canicola</name>
    <dbReference type="NCBI Taxonomy" id="123824"/>
    <lineage>
        <taxon>Bacteria</taxon>
        <taxon>Pseudomonadati</taxon>
        <taxon>Pseudomonadota</taxon>
        <taxon>Gammaproteobacteria</taxon>
        <taxon>Pasteurellales</taxon>
        <taxon>Pasteurellaceae</taxon>
        <taxon>Frederiksenia</taxon>
    </lineage>
</organism>
<proteinExistence type="inferred from homology"/>
<dbReference type="KEGG" id="fcl:A4G17_02335"/>
<dbReference type="FunFam" id="1.10.1140.10:FF:000001">
    <property type="entry name" value="ATP synthase subunit beta"/>
    <property type="match status" value="1"/>
</dbReference>
<evidence type="ECO:0000256" key="10">
    <source>
        <dbReference type="ARBA" id="ARBA00023196"/>
    </source>
</evidence>
<evidence type="ECO:0000256" key="11">
    <source>
        <dbReference type="ARBA" id="ARBA00023310"/>
    </source>
</evidence>
<dbReference type="PANTHER" id="PTHR15184">
    <property type="entry name" value="ATP SYNTHASE"/>
    <property type="match status" value="1"/>
</dbReference>
<evidence type="ECO:0000313" key="16">
    <source>
        <dbReference type="EMBL" id="RPE93922.1"/>
    </source>
</evidence>
<dbReference type="GO" id="GO:0005886">
    <property type="term" value="C:plasma membrane"/>
    <property type="evidence" value="ECO:0007669"/>
    <property type="project" value="UniProtKB-SubCell"/>
</dbReference>
<dbReference type="SUPFAM" id="SSF50615">
    <property type="entry name" value="N-terminal domain of alpha and beta subunits of F1 ATP synthase"/>
    <property type="match status" value="1"/>
</dbReference>
<keyword evidence="9 13" id="KW-0472">Membrane</keyword>
<keyword evidence="4 13" id="KW-0547">Nucleotide-binding</keyword>
<evidence type="ECO:0000313" key="17">
    <source>
        <dbReference type="Proteomes" id="UP000276901"/>
    </source>
</evidence>
<keyword evidence="17" id="KW-1185">Reference proteome</keyword>
<evidence type="ECO:0000313" key="15">
    <source>
        <dbReference type="EMBL" id="QIM64371.1"/>
    </source>
</evidence>
<evidence type="ECO:0000256" key="12">
    <source>
        <dbReference type="ARBA" id="ARBA00024342"/>
    </source>
</evidence>
<dbReference type="InterPro" id="IPR036121">
    <property type="entry name" value="ATPase_F1/V1/A1_a/bsu_N_sf"/>
</dbReference>
<evidence type="ECO:0000256" key="8">
    <source>
        <dbReference type="ARBA" id="ARBA00023065"/>
    </source>
</evidence>
<dbReference type="EMBL" id="CP015029">
    <property type="protein sequence ID" value="QIM64371.1"/>
    <property type="molecule type" value="Genomic_DNA"/>
</dbReference>
<comment type="similarity">
    <text evidence="12">Belongs to the ATPase alpha/beta chains family. T3SS ATPase subfamily.</text>
</comment>
<dbReference type="PANTHER" id="PTHR15184:SF71">
    <property type="entry name" value="ATP SYNTHASE SUBUNIT BETA, MITOCHONDRIAL"/>
    <property type="match status" value="1"/>
</dbReference>
<dbReference type="PROSITE" id="PS00152">
    <property type="entry name" value="ATPASE_ALPHA_BETA"/>
    <property type="match status" value="1"/>
</dbReference>
<reference evidence="16 17" key="2">
    <citation type="submission" date="2018-11" db="EMBL/GenBank/DDBJ databases">
        <title>Genomic Encyclopedia of Type Strains, Phase IV (KMG-IV): sequencing the most valuable type-strain genomes for metagenomic binning, comparative biology and taxonomic classification.</title>
        <authorList>
            <person name="Goeker M."/>
        </authorList>
    </citation>
    <scope>NUCLEOTIDE SEQUENCE [LARGE SCALE GENOMIC DNA]</scope>
    <source>
        <strain evidence="16 17">DSM 25797</strain>
    </source>
</reference>
<sequence>MATGKIVQIIGAVIDVEFPQDAVPKVYDALKVETGLTLEVQQQLGGGVVRCIALGTSDGLKRGLKVENTGNAIEVPVGTKTLGRIMNVLGEPIDEAGPIGEEERWAIHRAAPSYEEQANSTELLETGIKVIDLVAPFAKGGKVGLFGGAGVGKTVNMMELIRNIAIEHSGYSVFAGVGERTREGNDFYHEMKDSNVLDKVSLVYGQMNEPPGNRLRVALTGLTMAEKFRDEGRDVLFFVDNIYRYTLAGTEVSALLGRMPSAVGYQPTLAEEMGVLQERITSTKTGSITSVQAVYVPADDLTDPSPATTFAHLDSTVVLSRQIASLGIYPAVDPLDSTSRQLDPLVVGQEHYDVARGVQGTLQRYKELKDIIAILGMDELSEDDKLVVARARKIERFLSQPFHVAEVFNGVPGKFVPLKETIRGFKGILAGEYDHIPEQAFYMAGSIDEVVERANKM</sequence>
<evidence type="ECO:0000256" key="3">
    <source>
        <dbReference type="ARBA" id="ARBA00022475"/>
    </source>
</evidence>
<evidence type="ECO:0000256" key="7">
    <source>
        <dbReference type="ARBA" id="ARBA00022967"/>
    </source>
</evidence>
<keyword evidence="10 13" id="KW-0139">CF(1)</keyword>
<evidence type="ECO:0000313" key="18">
    <source>
        <dbReference type="Proteomes" id="UP000502287"/>
    </source>
</evidence>
<dbReference type="InterPro" id="IPR055190">
    <property type="entry name" value="ATP-synt_VA_C"/>
</dbReference>
<dbReference type="InterPro" id="IPR027417">
    <property type="entry name" value="P-loop_NTPase"/>
</dbReference>
<comment type="function">
    <text evidence="13">Produces ATP from ADP in the presence of a proton gradient across the membrane. The catalytic sites are hosted primarily by the beta subunits.</text>
</comment>
<evidence type="ECO:0000256" key="2">
    <source>
        <dbReference type="ARBA" id="ARBA00022448"/>
    </source>
</evidence>
<keyword evidence="11 13" id="KW-0066">ATP synthesis</keyword>
<dbReference type="GO" id="GO:0005524">
    <property type="term" value="F:ATP binding"/>
    <property type="evidence" value="ECO:0007669"/>
    <property type="project" value="UniProtKB-UniRule"/>
</dbReference>
<feature type="domain" description="AAA+ ATPase" evidence="14">
    <location>
        <begin position="139"/>
        <end position="324"/>
    </location>
</feature>
<comment type="catalytic activity">
    <reaction evidence="13">
        <text>ATP + H2O + 4 H(+)(in) = ADP + phosphate + 5 H(+)(out)</text>
        <dbReference type="Rhea" id="RHEA:57720"/>
        <dbReference type="ChEBI" id="CHEBI:15377"/>
        <dbReference type="ChEBI" id="CHEBI:15378"/>
        <dbReference type="ChEBI" id="CHEBI:30616"/>
        <dbReference type="ChEBI" id="CHEBI:43474"/>
        <dbReference type="ChEBI" id="CHEBI:456216"/>
        <dbReference type="EC" id="7.1.2.2"/>
    </reaction>
</comment>